<dbReference type="InterPro" id="IPR010979">
    <property type="entry name" value="Ribosomal_uS13-like_H2TH"/>
</dbReference>
<dbReference type="InterPro" id="IPR015886">
    <property type="entry name" value="H2TH_FPG"/>
</dbReference>
<evidence type="ECO:0000256" key="2">
    <source>
        <dbReference type="ARBA" id="ARBA00012720"/>
    </source>
</evidence>
<dbReference type="Pfam" id="PF01149">
    <property type="entry name" value="Fapy_DNA_glyco"/>
    <property type="match status" value="1"/>
</dbReference>
<dbReference type="InterPro" id="IPR035937">
    <property type="entry name" value="FPG_N"/>
</dbReference>
<evidence type="ECO:0000256" key="8">
    <source>
        <dbReference type="ARBA" id="ARBA00023268"/>
    </source>
</evidence>
<keyword evidence="13" id="KW-1185">Reference proteome</keyword>
<keyword evidence="5" id="KW-0238">DNA-binding</keyword>
<dbReference type="EC" id="4.2.99.18" evidence="2"/>
<dbReference type="Pfam" id="PF06831">
    <property type="entry name" value="H2TH"/>
    <property type="match status" value="1"/>
</dbReference>
<keyword evidence="4" id="KW-0378">Hydrolase</keyword>
<comment type="similarity">
    <text evidence="1">Belongs to the FPG family.</text>
</comment>
<evidence type="ECO:0000256" key="9">
    <source>
        <dbReference type="ARBA" id="ARBA00023295"/>
    </source>
</evidence>
<feature type="domain" description="Formamidopyrimidine-DNA glycosylase catalytic" evidence="10">
    <location>
        <begin position="3"/>
        <end position="98"/>
    </location>
</feature>
<evidence type="ECO:0000313" key="13">
    <source>
        <dbReference type="Proteomes" id="UP000274483"/>
    </source>
</evidence>
<keyword evidence="3" id="KW-0227">DNA damage</keyword>
<keyword evidence="7" id="KW-0456">Lyase</keyword>
<evidence type="ECO:0000256" key="3">
    <source>
        <dbReference type="ARBA" id="ARBA00022763"/>
    </source>
</evidence>
<evidence type="ECO:0000259" key="11">
    <source>
        <dbReference type="SMART" id="SM01232"/>
    </source>
</evidence>
<dbReference type="EMBL" id="CP034158">
    <property type="protein sequence ID" value="AZI67482.1"/>
    <property type="molecule type" value="Genomic_DNA"/>
</dbReference>
<dbReference type="Gene3D" id="3.20.190.10">
    <property type="entry name" value="MutM-like, N-terminal"/>
    <property type="match status" value="1"/>
</dbReference>
<evidence type="ECO:0000256" key="1">
    <source>
        <dbReference type="ARBA" id="ARBA00009409"/>
    </source>
</evidence>
<dbReference type="PANTHER" id="PTHR42697:SF1">
    <property type="entry name" value="ENDONUCLEASE 8"/>
    <property type="match status" value="1"/>
</dbReference>
<dbReference type="SMART" id="SM00898">
    <property type="entry name" value="Fapy_DNA_glyco"/>
    <property type="match status" value="1"/>
</dbReference>
<keyword evidence="8" id="KW-0511">Multifunctional enzyme</keyword>
<dbReference type="SMART" id="SM01232">
    <property type="entry name" value="H2TH"/>
    <property type="match status" value="1"/>
</dbReference>
<organism evidence="12 13">
    <name type="scientific">Kaistella daneshvariae</name>
    <dbReference type="NCBI Taxonomy" id="2487074"/>
    <lineage>
        <taxon>Bacteria</taxon>
        <taxon>Pseudomonadati</taxon>
        <taxon>Bacteroidota</taxon>
        <taxon>Flavobacteriia</taxon>
        <taxon>Flavobacteriales</taxon>
        <taxon>Weeksellaceae</taxon>
        <taxon>Chryseobacterium group</taxon>
        <taxon>Kaistella</taxon>
    </lineage>
</organism>
<reference evidence="12 13" key="1">
    <citation type="submission" date="2018-11" db="EMBL/GenBank/DDBJ databases">
        <title>Proposal to divide the Flavobacteriaceae and reorganize its genera based on Amino Acid Identity values calculated from whole genome sequences.</title>
        <authorList>
            <person name="Nicholson A.C."/>
            <person name="Gulvik C.A."/>
            <person name="Whitney A.M."/>
            <person name="Humrighouse B.W."/>
            <person name="Bell M."/>
            <person name="Holmes B."/>
            <person name="Steigerwalt A.G."/>
            <person name="Villarma A."/>
            <person name="Sheth M."/>
            <person name="Batra D."/>
            <person name="Pryor J."/>
            <person name="Bernardet J.-F."/>
            <person name="Hugo C."/>
            <person name="Kampfer P."/>
            <person name="Newman J.D."/>
            <person name="McQuiston J.R."/>
        </authorList>
    </citation>
    <scope>NUCLEOTIDE SEQUENCE [LARGE SCALE GENOMIC DNA]</scope>
    <source>
        <strain evidence="12 13">H3001</strain>
    </source>
</reference>
<name>A0ABM7C907_9FLAO</name>
<dbReference type="SUPFAM" id="SSF46946">
    <property type="entry name" value="S13-like H2TH domain"/>
    <property type="match status" value="1"/>
</dbReference>
<gene>
    <name evidence="12" type="ORF">EIB71_07285</name>
</gene>
<evidence type="ECO:0000259" key="10">
    <source>
        <dbReference type="SMART" id="SM00898"/>
    </source>
</evidence>
<proteinExistence type="inferred from homology"/>
<protein>
    <recommendedName>
        <fullName evidence="2">DNA-(apurinic or apyrimidinic site) lyase</fullName>
        <ecNumber evidence="2">4.2.99.18</ecNumber>
    </recommendedName>
</protein>
<feature type="domain" description="Formamidopyrimidine-DNA glycosylase H2TH DNA-binding" evidence="11">
    <location>
        <begin position="115"/>
        <end position="203"/>
    </location>
</feature>
<dbReference type="Proteomes" id="UP000274483">
    <property type="component" value="Chromosome"/>
</dbReference>
<dbReference type="InterPro" id="IPR012319">
    <property type="entry name" value="FPG_cat"/>
</dbReference>
<evidence type="ECO:0000256" key="5">
    <source>
        <dbReference type="ARBA" id="ARBA00023125"/>
    </source>
</evidence>
<evidence type="ECO:0000313" key="12">
    <source>
        <dbReference type="EMBL" id="AZI67482.1"/>
    </source>
</evidence>
<dbReference type="RefSeq" id="WP_124757894.1">
    <property type="nucleotide sequence ID" value="NZ_CBCRWA010000002.1"/>
</dbReference>
<accession>A0ABM7C907</accession>
<dbReference type="Gene3D" id="1.10.8.50">
    <property type="match status" value="1"/>
</dbReference>
<dbReference type="PANTHER" id="PTHR42697">
    <property type="entry name" value="ENDONUCLEASE 8"/>
    <property type="match status" value="1"/>
</dbReference>
<evidence type="ECO:0000256" key="4">
    <source>
        <dbReference type="ARBA" id="ARBA00022801"/>
    </source>
</evidence>
<dbReference type="SUPFAM" id="SSF81624">
    <property type="entry name" value="N-terminal domain of MutM-like DNA repair proteins"/>
    <property type="match status" value="1"/>
</dbReference>
<keyword evidence="9" id="KW-0326">Glycosidase</keyword>
<sequence>MMPEGPSILFLKNKIQRYKGKTVTEASGYGEMDKSRIVNIKLEDIDTYGKNFLFVFKDFFVTVHLGLFGRMLVNKRKKVNASFALHFASDEINFYIAKTKLIEGKPRDHFNYKTDILKPEFDPEFIINELQTNHANETIGDVLMDQTLFAGVGNIIRVEVMYHAKIHPASIVKDIPEKKLVFLLKMVVDYAEEFLNRIKTDDVKEKALIYGKKVCPKDKSELVVIDKMGKVKRKTYICPKCQKLYAEKNPA</sequence>
<keyword evidence="6" id="KW-0234">DNA repair</keyword>
<evidence type="ECO:0000256" key="7">
    <source>
        <dbReference type="ARBA" id="ARBA00023239"/>
    </source>
</evidence>
<evidence type="ECO:0000256" key="6">
    <source>
        <dbReference type="ARBA" id="ARBA00023204"/>
    </source>
</evidence>